<dbReference type="InterPro" id="IPR029057">
    <property type="entry name" value="PRTase-like"/>
</dbReference>
<keyword evidence="5" id="KW-1185">Reference proteome</keyword>
<dbReference type="AlphaFoldDB" id="A0A229FW43"/>
<evidence type="ECO:0000313" key="5">
    <source>
        <dbReference type="Proteomes" id="UP000215188"/>
    </source>
</evidence>
<name>A0A229FW43_9BURK</name>
<dbReference type="Pfam" id="PF18912">
    <property type="entry name" value="DZR_2"/>
    <property type="match status" value="1"/>
</dbReference>
<dbReference type="GO" id="GO:0016757">
    <property type="term" value="F:glycosyltransferase activity"/>
    <property type="evidence" value="ECO:0007669"/>
    <property type="project" value="UniProtKB-KW"/>
</dbReference>
<dbReference type="OrthoDB" id="9793412at2"/>
<dbReference type="PANTHER" id="PTHR47505">
    <property type="entry name" value="DNA UTILIZATION PROTEIN YHGH"/>
    <property type="match status" value="1"/>
</dbReference>
<dbReference type="PANTHER" id="PTHR47505:SF1">
    <property type="entry name" value="DNA UTILIZATION PROTEIN YHGH"/>
    <property type="match status" value="1"/>
</dbReference>
<dbReference type="CDD" id="cd06223">
    <property type="entry name" value="PRTases_typeI"/>
    <property type="match status" value="1"/>
</dbReference>
<dbReference type="Pfam" id="PF00156">
    <property type="entry name" value="Pribosyltran"/>
    <property type="match status" value="1"/>
</dbReference>
<protein>
    <submittedName>
        <fullName evidence="4">Phosphoribosyltransferase</fullName>
    </submittedName>
</protein>
<evidence type="ECO:0000259" key="2">
    <source>
        <dbReference type="Pfam" id="PF00156"/>
    </source>
</evidence>
<evidence type="ECO:0000256" key="1">
    <source>
        <dbReference type="ARBA" id="ARBA00008007"/>
    </source>
</evidence>
<dbReference type="Proteomes" id="UP000215188">
    <property type="component" value="Unassembled WGS sequence"/>
</dbReference>
<evidence type="ECO:0000313" key="4">
    <source>
        <dbReference type="EMBL" id="OXL15798.1"/>
    </source>
</evidence>
<dbReference type="SUPFAM" id="SSF53271">
    <property type="entry name" value="PRTase-like"/>
    <property type="match status" value="1"/>
</dbReference>
<comment type="caution">
    <text evidence="4">The sequence shown here is derived from an EMBL/GenBank/DDBJ whole genome shotgun (WGS) entry which is preliminary data.</text>
</comment>
<feature type="domain" description="Double zinc ribbon" evidence="3">
    <location>
        <begin position="40"/>
        <end position="95"/>
    </location>
</feature>
<keyword evidence="4" id="KW-0328">Glycosyltransferase</keyword>
<dbReference type="InterPro" id="IPR044005">
    <property type="entry name" value="DZR_2"/>
</dbReference>
<accession>A0A229FW43</accession>
<dbReference type="InterPro" id="IPR051910">
    <property type="entry name" value="ComF/GntX_DNA_util-trans"/>
</dbReference>
<dbReference type="Gene3D" id="3.40.50.2020">
    <property type="match status" value="1"/>
</dbReference>
<feature type="domain" description="Phosphoribosyltransferase" evidence="2">
    <location>
        <begin position="212"/>
        <end position="270"/>
    </location>
</feature>
<reference evidence="4 5" key="1">
    <citation type="submission" date="2017-06" db="EMBL/GenBank/DDBJ databases">
        <title>Reclassification of a Polynucleobacter cosmopolitanus strain isolated from tropical Lake Victoria as Polynucleobacter victoriensis comb. nov.</title>
        <authorList>
            <person name="Hahn M.W."/>
        </authorList>
    </citation>
    <scope>NUCLEOTIDE SEQUENCE [LARGE SCALE GENOMIC DNA]</scope>
    <source>
        <strain evidence="4 5">MWH-MoIso2</strain>
    </source>
</reference>
<keyword evidence="4" id="KW-0808">Transferase</keyword>
<comment type="similarity">
    <text evidence="1">Belongs to the ComF/GntX family.</text>
</comment>
<organism evidence="4 5">
    <name type="scientific">Polynucleobacter cosmopolitanus</name>
    <dbReference type="NCBI Taxonomy" id="351345"/>
    <lineage>
        <taxon>Bacteria</taxon>
        <taxon>Pseudomonadati</taxon>
        <taxon>Pseudomonadota</taxon>
        <taxon>Betaproteobacteria</taxon>
        <taxon>Burkholderiales</taxon>
        <taxon>Burkholderiaceae</taxon>
        <taxon>Polynucleobacter</taxon>
    </lineage>
</organism>
<proteinExistence type="inferred from homology"/>
<dbReference type="InterPro" id="IPR000836">
    <property type="entry name" value="PRTase_dom"/>
</dbReference>
<dbReference type="EMBL" id="NJGG01000001">
    <property type="protein sequence ID" value="OXL15798.1"/>
    <property type="molecule type" value="Genomic_DNA"/>
</dbReference>
<sequence length="274" mass="31106">MRCAISNARNSGMVLEPELENALGTVDVVGISVQYTERYMNLLLPTSCIGCQEFQTATICQKCRKRLKDSQLNRCAQCALPLAHHEKNSLCLDCLKNQPPFDATLCLDSYGGFLTDAIHSYKYQHQIAIAHGLFDAWFDIHPKELKKDQSVDVILPIPMSQEKLHRRGFNQSWELCKLFSKKLKIKSNWKVLKRIHIEGDQVSASKQERAHRLNNVFFINPNNIDLIKNKNIVLIDDVMTTGATLSVIAQLLKDFGAQSVHNWVILRTPKKSSC</sequence>
<evidence type="ECO:0000259" key="3">
    <source>
        <dbReference type="Pfam" id="PF18912"/>
    </source>
</evidence>
<gene>
    <name evidence="4" type="ORF">AOC33_01475</name>
</gene>